<gene>
    <name evidence="5" type="ORF">ABIQ69_05175</name>
</gene>
<feature type="domain" description="Bacterial bifunctional deaminase-reductase C-terminal" evidence="4">
    <location>
        <begin position="20"/>
        <end position="211"/>
    </location>
</feature>
<dbReference type="GO" id="GO:0008703">
    <property type="term" value="F:5-amino-6-(5-phosphoribosylamino)uracil reductase activity"/>
    <property type="evidence" value="ECO:0007669"/>
    <property type="project" value="InterPro"/>
</dbReference>
<dbReference type="GO" id="GO:0009231">
    <property type="term" value="P:riboflavin biosynthetic process"/>
    <property type="evidence" value="ECO:0007669"/>
    <property type="project" value="InterPro"/>
</dbReference>
<dbReference type="Gene3D" id="3.40.430.10">
    <property type="entry name" value="Dihydrofolate Reductase, subunit A"/>
    <property type="match status" value="1"/>
</dbReference>
<dbReference type="PANTHER" id="PTHR38011">
    <property type="entry name" value="DIHYDROFOLATE REDUCTASE FAMILY PROTEIN (AFU_ORTHOLOGUE AFUA_8G06820)"/>
    <property type="match status" value="1"/>
</dbReference>
<sequence length="235" mass="24944">MTIDRTTLLDAYALPDRSTPRVRMNFVSSLDGAVTLDGRSGPLGDEADRLAMQVLRTLADVVLVGAGTVRTEGYGGIRVGDEDAAWRLEHGLAEQPRFAIVSSALELEPGHPVFANATTRPILVTHASSPGERRAALGEVADVLVCGRDRVEPHDLVGALADLGLPQVLCEGGPHLFGTLLEAGVVDELCLSLSPMLVAGDAGRIVRGAPEHARPMRLRHAIPADDLLLLRYATV</sequence>
<reference evidence="5" key="1">
    <citation type="submission" date="2024-05" db="EMBL/GenBank/DDBJ databases">
        <authorList>
            <person name="Yu L."/>
        </authorList>
    </citation>
    <scope>NUCLEOTIDE SEQUENCE</scope>
    <source>
        <strain evidence="5">G08B096</strain>
    </source>
</reference>
<organism evidence="5">
    <name type="scientific">Agromyces sp. G08B096</name>
    <dbReference type="NCBI Taxonomy" id="3156399"/>
    <lineage>
        <taxon>Bacteria</taxon>
        <taxon>Bacillati</taxon>
        <taxon>Actinomycetota</taxon>
        <taxon>Actinomycetes</taxon>
        <taxon>Micrococcales</taxon>
        <taxon>Microbacteriaceae</taxon>
        <taxon>Agromyces</taxon>
    </lineage>
</organism>
<keyword evidence="2" id="KW-0521">NADP</keyword>
<evidence type="ECO:0000313" key="5">
    <source>
        <dbReference type="EMBL" id="XBX83312.1"/>
    </source>
</evidence>
<evidence type="ECO:0000256" key="2">
    <source>
        <dbReference type="ARBA" id="ARBA00022857"/>
    </source>
</evidence>
<keyword evidence="3" id="KW-0560">Oxidoreductase</keyword>
<dbReference type="InterPro" id="IPR024072">
    <property type="entry name" value="DHFR-like_dom_sf"/>
</dbReference>
<comment type="pathway">
    <text evidence="1">Cofactor biosynthesis; riboflavin biosynthesis.</text>
</comment>
<evidence type="ECO:0000256" key="1">
    <source>
        <dbReference type="ARBA" id="ARBA00005104"/>
    </source>
</evidence>
<dbReference type="AlphaFoldDB" id="A0AAU7W8V8"/>
<dbReference type="RefSeq" id="WP_350349315.1">
    <property type="nucleotide sequence ID" value="NZ_CP158374.1"/>
</dbReference>
<dbReference type="NCBIfam" id="NF010663">
    <property type="entry name" value="PRK14059.1-1"/>
    <property type="match status" value="1"/>
</dbReference>
<evidence type="ECO:0000256" key="3">
    <source>
        <dbReference type="ARBA" id="ARBA00023002"/>
    </source>
</evidence>
<protein>
    <submittedName>
        <fullName evidence="5">Pyrimidine reductase family protein</fullName>
    </submittedName>
</protein>
<evidence type="ECO:0000259" key="4">
    <source>
        <dbReference type="Pfam" id="PF01872"/>
    </source>
</evidence>
<dbReference type="InterPro" id="IPR050765">
    <property type="entry name" value="Riboflavin_Biosynth_HTPR"/>
</dbReference>
<dbReference type="InterPro" id="IPR002734">
    <property type="entry name" value="RibDG_C"/>
</dbReference>
<proteinExistence type="predicted"/>
<dbReference type="EMBL" id="CP158374">
    <property type="protein sequence ID" value="XBX83312.1"/>
    <property type="molecule type" value="Genomic_DNA"/>
</dbReference>
<name>A0AAU7W8V8_9MICO</name>
<dbReference type="Pfam" id="PF01872">
    <property type="entry name" value="RibD_C"/>
    <property type="match status" value="1"/>
</dbReference>
<accession>A0AAU7W8V8</accession>
<dbReference type="SUPFAM" id="SSF53597">
    <property type="entry name" value="Dihydrofolate reductase-like"/>
    <property type="match status" value="1"/>
</dbReference>
<dbReference type="PANTHER" id="PTHR38011:SF7">
    <property type="entry name" value="2,5-DIAMINO-6-RIBOSYLAMINO-4(3H)-PYRIMIDINONE 5'-PHOSPHATE REDUCTASE"/>
    <property type="match status" value="1"/>
</dbReference>